<dbReference type="Gene3D" id="2.40.340.10">
    <property type="entry name" value="MoeA, C-terminal, domain IV"/>
    <property type="match status" value="1"/>
</dbReference>
<dbReference type="AlphaFoldDB" id="A0A1T4LXZ0"/>
<dbReference type="STRING" id="1122188.SAMN02745674_00196"/>
<dbReference type="GO" id="GO:0061599">
    <property type="term" value="F:molybdopterin molybdotransferase activity"/>
    <property type="evidence" value="ECO:0007669"/>
    <property type="project" value="UniProtKB-UniRule"/>
</dbReference>
<dbReference type="Gene3D" id="3.40.980.10">
    <property type="entry name" value="MoaB/Mog-like domain"/>
    <property type="match status" value="1"/>
</dbReference>
<sequence>MTATEIPFAAARRLIQEEVGVSPLAPETLALSRCHGRILAEEVLAPRPLPGFANSAMDGFALRHSDLGPGDTLLTLAGEQFAGPHLGLALPPGHCVRITTGAPLPVGADTVVMKEHAGIEGTGVRVEVTTRGAHVRHAGEDVEAGTRVFGRGDVLTPARVALAAALGIDSLMVSRRPTVAVFTCGDELVEPGLPLEPGQIHDSNRELLMGLLRAEGLEPTAWPILPDDPERISIALRDAGCAFDLIVTCGAVSIGEKDHIPAVLAEFGNIHFWKVRMKPGMPVLFASLDQARVLALPGNPVSVLATWLTLGRTLADAMQGRTEPRRRWVARLTSPVRKPHDRLEFIRGRLGHGEVGMEVEPSTATGSHRLRAAADADALLVVPEGAQELPAGSMVEVLPL</sequence>
<dbReference type="InterPro" id="IPR036425">
    <property type="entry name" value="MoaB/Mog-like_dom_sf"/>
</dbReference>
<dbReference type="InterPro" id="IPR036688">
    <property type="entry name" value="MoeA_C_domain_IV_sf"/>
</dbReference>
<organism evidence="8 9">
    <name type="scientific">Lysobacter spongiicola DSM 21749</name>
    <dbReference type="NCBI Taxonomy" id="1122188"/>
    <lineage>
        <taxon>Bacteria</taxon>
        <taxon>Pseudomonadati</taxon>
        <taxon>Pseudomonadota</taxon>
        <taxon>Gammaproteobacteria</taxon>
        <taxon>Lysobacterales</taxon>
        <taxon>Lysobacteraceae</taxon>
        <taxon>Novilysobacter</taxon>
    </lineage>
</organism>
<evidence type="ECO:0000256" key="5">
    <source>
        <dbReference type="ARBA" id="ARBA00047317"/>
    </source>
</evidence>
<dbReference type="CDD" id="cd00887">
    <property type="entry name" value="MoeA"/>
    <property type="match status" value="1"/>
</dbReference>
<dbReference type="SUPFAM" id="SSF63867">
    <property type="entry name" value="MoeA C-terminal domain-like"/>
    <property type="match status" value="1"/>
</dbReference>
<comment type="catalytic activity">
    <reaction evidence="5">
        <text>adenylyl-molybdopterin + molybdate = Mo-molybdopterin + AMP + H(+)</text>
        <dbReference type="Rhea" id="RHEA:35047"/>
        <dbReference type="ChEBI" id="CHEBI:15378"/>
        <dbReference type="ChEBI" id="CHEBI:36264"/>
        <dbReference type="ChEBI" id="CHEBI:62727"/>
        <dbReference type="ChEBI" id="CHEBI:71302"/>
        <dbReference type="ChEBI" id="CHEBI:456215"/>
        <dbReference type="EC" id="2.10.1.1"/>
    </reaction>
</comment>
<accession>A0A1T4LXZ0</accession>
<evidence type="ECO:0000256" key="1">
    <source>
        <dbReference type="ARBA" id="ARBA00002901"/>
    </source>
</evidence>
<keyword evidence="6" id="KW-0479">Metal-binding</keyword>
<evidence type="ECO:0000259" key="7">
    <source>
        <dbReference type="SMART" id="SM00852"/>
    </source>
</evidence>
<dbReference type="Pfam" id="PF03453">
    <property type="entry name" value="MoeA_N"/>
    <property type="match status" value="1"/>
</dbReference>
<comment type="cofactor">
    <cofactor evidence="6">
        <name>Mg(2+)</name>
        <dbReference type="ChEBI" id="CHEBI:18420"/>
    </cofactor>
</comment>
<evidence type="ECO:0000256" key="2">
    <source>
        <dbReference type="ARBA" id="ARBA00005046"/>
    </source>
</evidence>
<protein>
    <recommendedName>
        <fullName evidence="6">Molybdopterin molybdenumtransferase</fullName>
        <ecNumber evidence="6">2.10.1.1</ecNumber>
    </recommendedName>
</protein>
<keyword evidence="9" id="KW-1185">Reference proteome</keyword>
<keyword evidence="6" id="KW-0460">Magnesium</keyword>
<comment type="pathway">
    <text evidence="2 6">Cofactor biosynthesis; molybdopterin biosynthesis.</text>
</comment>
<comment type="function">
    <text evidence="1 6">Catalyzes the insertion of molybdate into adenylated molybdopterin with the concomitant release of AMP.</text>
</comment>
<dbReference type="SUPFAM" id="SSF53218">
    <property type="entry name" value="Molybdenum cofactor biosynthesis proteins"/>
    <property type="match status" value="1"/>
</dbReference>
<name>A0A1T4LXZ0_9GAMM</name>
<dbReference type="SMART" id="SM00852">
    <property type="entry name" value="MoCF_biosynth"/>
    <property type="match status" value="1"/>
</dbReference>
<dbReference type="GO" id="GO:0046872">
    <property type="term" value="F:metal ion binding"/>
    <property type="evidence" value="ECO:0007669"/>
    <property type="project" value="UniProtKB-UniRule"/>
</dbReference>
<dbReference type="InterPro" id="IPR038987">
    <property type="entry name" value="MoeA-like"/>
</dbReference>
<dbReference type="UniPathway" id="UPA00344"/>
<dbReference type="PANTHER" id="PTHR10192">
    <property type="entry name" value="MOLYBDOPTERIN BIOSYNTHESIS PROTEIN"/>
    <property type="match status" value="1"/>
</dbReference>
<dbReference type="NCBIfam" id="NF045515">
    <property type="entry name" value="Glp_gephyrin"/>
    <property type="match status" value="1"/>
</dbReference>
<dbReference type="PANTHER" id="PTHR10192:SF5">
    <property type="entry name" value="GEPHYRIN"/>
    <property type="match status" value="1"/>
</dbReference>
<dbReference type="Pfam" id="PF03454">
    <property type="entry name" value="MoeA_C"/>
    <property type="match status" value="1"/>
</dbReference>
<dbReference type="GO" id="GO:0006777">
    <property type="term" value="P:Mo-molybdopterin cofactor biosynthetic process"/>
    <property type="evidence" value="ECO:0007669"/>
    <property type="project" value="UniProtKB-UniRule"/>
</dbReference>
<comment type="similarity">
    <text evidence="3 6">Belongs to the MoeA family.</text>
</comment>
<dbReference type="Pfam" id="PF00994">
    <property type="entry name" value="MoCF_biosynth"/>
    <property type="match status" value="1"/>
</dbReference>
<evidence type="ECO:0000313" key="8">
    <source>
        <dbReference type="EMBL" id="SJZ59496.1"/>
    </source>
</evidence>
<evidence type="ECO:0000256" key="4">
    <source>
        <dbReference type="ARBA" id="ARBA00023150"/>
    </source>
</evidence>
<dbReference type="Gene3D" id="3.90.105.10">
    <property type="entry name" value="Molybdopterin biosynthesis moea protein, domain 2"/>
    <property type="match status" value="1"/>
</dbReference>
<gene>
    <name evidence="8" type="ORF">SAMN02745674_00196</name>
</gene>
<dbReference type="NCBIfam" id="TIGR00177">
    <property type="entry name" value="molyb_syn"/>
    <property type="match status" value="1"/>
</dbReference>
<dbReference type="InterPro" id="IPR005110">
    <property type="entry name" value="MoeA_linker/N"/>
</dbReference>
<dbReference type="RefSeq" id="WP_078756847.1">
    <property type="nucleotide sequence ID" value="NZ_FUXP01000001.1"/>
</dbReference>
<dbReference type="EC" id="2.10.1.1" evidence="6"/>
<reference evidence="8 9" key="1">
    <citation type="submission" date="2017-02" db="EMBL/GenBank/DDBJ databases">
        <authorList>
            <person name="Peterson S.W."/>
        </authorList>
    </citation>
    <scope>NUCLEOTIDE SEQUENCE [LARGE SCALE GENOMIC DNA]</scope>
    <source>
        <strain evidence="8 9">DSM 21749</strain>
    </source>
</reference>
<dbReference type="Proteomes" id="UP000190061">
    <property type="component" value="Unassembled WGS sequence"/>
</dbReference>
<dbReference type="OrthoDB" id="9804758at2"/>
<keyword evidence="4 6" id="KW-0501">Molybdenum cofactor biosynthesis</keyword>
<keyword evidence="6" id="KW-0500">Molybdenum</keyword>
<dbReference type="GO" id="GO:0005829">
    <property type="term" value="C:cytosol"/>
    <property type="evidence" value="ECO:0007669"/>
    <property type="project" value="TreeGrafter"/>
</dbReference>
<dbReference type="InterPro" id="IPR036135">
    <property type="entry name" value="MoeA_linker/N_sf"/>
</dbReference>
<evidence type="ECO:0000313" key="9">
    <source>
        <dbReference type="Proteomes" id="UP000190061"/>
    </source>
</evidence>
<proteinExistence type="inferred from homology"/>
<dbReference type="InterPro" id="IPR001453">
    <property type="entry name" value="MoaB/Mog_dom"/>
</dbReference>
<dbReference type="Gene3D" id="2.170.190.11">
    <property type="entry name" value="Molybdopterin biosynthesis moea protein, domain 3"/>
    <property type="match status" value="1"/>
</dbReference>
<dbReference type="InterPro" id="IPR005111">
    <property type="entry name" value="MoeA_C_domain_IV"/>
</dbReference>
<evidence type="ECO:0000256" key="6">
    <source>
        <dbReference type="RuleBase" id="RU365090"/>
    </source>
</evidence>
<keyword evidence="6 8" id="KW-0808">Transferase</keyword>
<evidence type="ECO:0000256" key="3">
    <source>
        <dbReference type="ARBA" id="ARBA00010763"/>
    </source>
</evidence>
<dbReference type="SUPFAM" id="SSF63882">
    <property type="entry name" value="MoeA N-terminal region -like"/>
    <property type="match status" value="1"/>
</dbReference>
<dbReference type="EMBL" id="FUXP01000001">
    <property type="protein sequence ID" value="SJZ59496.1"/>
    <property type="molecule type" value="Genomic_DNA"/>
</dbReference>
<feature type="domain" description="MoaB/Mog" evidence="7">
    <location>
        <begin position="180"/>
        <end position="317"/>
    </location>
</feature>